<keyword evidence="2" id="KW-1185">Reference proteome</keyword>
<comment type="caution">
    <text evidence="1">The sequence shown here is derived from an EMBL/GenBank/DDBJ whole genome shotgun (WGS) entry which is preliminary data.</text>
</comment>
<evidence type="ECO:0000313" key="1">
    <source>
        <dbReference type="EMBL" id="CAG8507665.1"/>
    </source>
</evidence>
<dbReference type="Proteomes" id="UP000789342">
    <property type="component" value="Unassembled WGS sequence"/>
</dbReference>
<organism evidence="1 2">
    <name type="scientific">Acaulospora morrowiae</name>
    <dbReference type="NCBI Taxonomy" id="94023"/>
    <lineage>
        <taxon>Eukaryota</taxon>
        <taxon>Fungi</taxon>
        <taxon>Fungi incertae sedis</taxon>
        <taxon>Mucoromycota</taxon>
        <taxon>Glomeromycotina</taxon>
        <taxon>Glomeromycetes</taxon>
        <taxon>Diversisporales</taxon>
        <taxon>Acaulosporaceae</taxon>
        <taxon>Acaulospora</taxon>
    </lineage>
</organism>
<evidence type="ECO:0000313" key="2">
    <source>
        <dbReference type="Proteomes" id="UP000789342"/>
    </source>
</evidence>
<accession>A0A9N9F3N7</accession>
<protein>
    <submittedName>
        <fullName evidence="1">6377_t:CDS:1</fullName>
    </submittedName>
</protein>
<dbReference type="EMBL" id="CAJVPV010001768">
    <property type="protein sequence ID" value="CAG8507665.1"/>
    <property type="molecule type" value="Genomic_DNA"/>
</dbReference>
<dbReference type="AlphaFoldDB" id="A0A9N9F3N7"/>
<name>A0A9N9F3N7_9GLOM</name>
<sequence length="130" mass="15516">MDLTDKIFLLGNDWFKRVTAWIYYNEQRLILKHTEKVIKVSISNYVIKRVLADKINIAEELDNNINKEEKTDCILDKIIYEKVEVDEKEKYFIKEIVSDLELNQEIWESILDLAAYLSQIEEILMTVDEK</sequence>
<gene>
    <name evidence="1" type="ORF">AMORRO_LOCUS3569</name>
</gene>
<proteinExistence type="predicted"/>
<reference evidence="1" key="1">
    <citation type="submission" date="2021-06" db="EMBL/GenBank/DDBJ databases">
        <authorList>
            <person name="Kallberg Y."/>
            <person name="Tangrot J."/>
            <person name="Rosling A."/>
        </authorList>
    </citation>
    <scope>NUCLEOTIDE SEQUENCE</scope>
    <source>
        <strain evidence="1">CL551</strain>
    </source>
</reference>